<dbReference type="InterPro" id="IPR006059">
    <property type="entry name" value="SBP"/>
</dbReference>
<dbReference type="Pfam" id="PF13416">
    <property type="entry name" value="SBP_bac_8"/>
    <property type="match status" value="1"/>
</dbReference>
<dbReference type="SUPFAM" id="SSF53850">
    <property type="entry name" value="Periplasmic binding protein-like II"/>
    <property type="match status" value="1"/>
</dbReference>
<sequence>MSRLTRAAGAVSFALLSGHAFAAGGVLNVYNWGEYFAPDTIARFEKETGIKVRLDTYDSNEMLQAKILTGNTGYDIVFPSNDFMARQIRANVYQKIDRNKLSNYRNLDPAVLKKAAEADPGNQYSVPYMLGTTGLGINVDKVKKALGGKLPDNTYDLIFKPEVAAKLKDCGIALTDAPSAIFPMALRYLGRDPNSKNPKDYQDAAAMLKTVRPYIRQFISTPVMNDLARGNVCVTTGYSGAVLVAKTRAAEAKNGQRIAYDIPKPGVQFWFDSMTIPKDAKNVDNAYRFIDYILRPDVVARISDTVNYPNPNKAATPLVAKRLTGDANIYLSPEKMQALWVQKPFEPQLLSLQMRLWTGFKTRK</sequence>
<dbReference type="EMBL" id="CP031337">
    <property type="protein sequence ID" value="AXK40516.1"/>
    <property type="molecule type" value="Genomic_DNA"/>
</dbReference>
<evidence type="ECO:0000256" key="3">
    <source>
        <dbReference type="ARBA" id="ARBA00022729"/>
    </source>
</evidence>
<proteinExistence type="inferred from homology"/>
<protein>
    <recommendedName>
        <fullName evidence="5">Putrescine-binding periplasmic protein</fullName>
    </recommendedName>
</protein>
<dbReference type="Proteomes" id="UP000254537">
    <property type="component" value="Chromosome"/>
</dbReference>
<dbReference type="KEGG" id="ccah:DWG20_14350"/>
<organism evidence="8 9">
    <name type="scientific">Crenobacter cavernae</name>
    <dbReference type="NCBI Taxonomy" id="2290923"/>
    <lineage>
        <taxon>Bacteria</taxon>
        <taxon>Pseudomonadati</taxon>
        <taxon>Pseudomonadota</taxon>
        <taxon>Betaproteobacteria</taxon>
        <taxon>Neisseriales</taxon>
        <taxon>Neisseriaceae</taxon>
        <taxon>Crenobacter</taxon>
    </lineage>
</organism>
<dbReference type="RefSeq" id="WP_115434443.1">
    <property type="nucleotide sequence ID" value="NZ_CP031337.1"/>
</dbReference>
<evidence type="ECO:0000313" key="8">
    <source>
        <dbReference type="EMBL" id="AXK40516.1"/>
    </source>
</evidence>
<reference evidence="8 9" key="1">
    <citation type="submission" date="2018-07" db="EMBL/GenBank/DDBJ databases">
        <title>Crenobacter cavernae sp. nov., isolated from a karst cave.</title>
        <authorList>
            <person name="Zhu H."/>
        </authorList>
    </citation>
    <scope>NUCLEOTIDE SEQUENCE [LARGE SCALE GENOMIC DNA]</scope>
    <source>
        <strain evidence="8 9">K1W11S-77</strain>
    </source>
</reference>
<evidence type="ECO:0000256" key="6">
    <source>
        <dbReference type="PIRSR" id="PIRSR019574-1"/>
    </source>
</evidence>
<dbReference type="GO" id="GO:0015846">
    <property type="term" value="P:polyamine transport"/>
    <property type="evidence" value="ECO:0007669"/>
    <property type="project" value="InterPro"/>
</dbReference>
<evidence type="ECO:0000256" key="2">
    <source>
        <dbReference type="ARBA" id="ARBA00022448"/>
    </source>
</evidence>
<evidence type="ECO:0000256" key="5">
    <source>
        <dbReference type="PIRNR" id="PIRNR019574"/>
    </source>
</evidence>
<gene>
    <name evidence="8" type="ORF">DWG20_14350</name>
</gene>
<dbReference type="Gene3D" id="3.40.190.10">
    <property type="entry name" value="Periplasmic binding protein-like II"/>
    <property type="match status" value="2"/>
</dbReference>
<dbReference type="GO" id="GO:0019808">
    <property type="term" value="F:polyamine binding"/>
    <property type="evidence" value="ECO:0007669"/>
    <property type="project" value="InterPro"/>
</dbReference>
<dbReference type="OrthoDB" id="9769319at2"/>
<feature type="binding site" evidence="6">
    <location>
        <position position="34"/>
    </location>
    <ligand>
        <name>spermidine</name>
        <dbReference type="ChEBI" id="CHEBI:57834"/>
    </ligand>
</feature>
<feature type="chain" id="PRO_5016946996" description="Putrescine-binding periplasmic protein" evidence="7">
    <location>
        <begin position="23"/>
        <end position="364"/>
    </location>
</feature>
<dbReference type="AlphaFoldDB" id="A0A345Y9B4"/>
<comment type="subcellular location">
    <subcellularLocation>
        <location evidence="1 5">Periplasm</location>
    </subcellularLocation>
</comment>
<comment type="function">
    <text evidence="5">Required for the activity of the bacterial periplasmic transport system of putrescine.</text>
</comment>
<dbReference type="PRINTS" id="PR00909">
    <property type="entry name" value="SPERMDNBNDNG"/>
</dbReference>
<keyword evidence="2 5" id="KW-0813">Transport</keyword>
<accession>A0A345Y9B4</accession>
<evidence type="ECO:0000256" key="7">
    <source>
        <dbReference type="SAM" id="SignalP"/>
    </source>
</evidence>
<evidence type="ECO:0000313" key="9">
    <source>
        <dbReference type="Proteomes" id="UP000254537"/>
    </source>
</evidence>
<evidence type="ECO:0000256" key="4">
    <source>
        <dbReference type="ARBA" id="ARBA00022764"/>
    </source>
</evidence>
<keyword evidence="4 5" id="KW-0574">Periplasm</keyword>
<dbReference type="GO" id="GO:0042597">
    <property type="term" value="C:periplasmic space"/>
    <property type="evidence" value="ECO:0007669"/>
    <property type="project" value="UniProtKB-SubCell"/>
</dbReference>
<evidence type="ECO:0000256" key="1">
    <source>
        <dbReference type="ARBA" id="ARBA00004418"/>
    </source>
</evidence>
<feature type="signal peptide" evidence="7">
    <location>
        <begin position="1"/>
        <end position="22"/>
    </location>
</feature>
<keyword evidence="3 7" id="KW-0732">Signal</keyword>
<feature type="binding site" evidence="6">
    <location>
        <position position="342"/>
    </location>
    <ligand>
        <name>spermidine</name>
        <dbReference type="ChEBI" id="CHEBI:57834"/>
    </ligand>
</feature>
<dbReference type="PANTHER" id="PTHR30222">
    <property type="entry name" value="SPERMIDINE/PUTRESCINE-BINDING PERIPLASMIC PROTEIN"/>
    <property type="match status" value="1"/>
</dbReference>
<dbReference type="PANTHER" id="PTHR30222:SF12">
    <property type="entry name" value="NORSPERMIDINE SENSOR"/>
    <property type="match status" value="1"/>
</dbReference>
<name>A0A345Y9B4_9NEIS</name>
<dbReference type="InterPro" id="IPR001188">
    <property type="entry name" value="Sperm_putr-bd"/>
</dbReference>
<comment type="similarity">
    <text evidence="5">Belongs to the bacterial solute-binding protein PotD/PotF family.</text>
</comment>
<dbReference type="PIRSF" id="PIRSF019574">
    <property type="entry name" value="Periplasmic_polyamine_BP"/>
    <property type="match status" value="1"/>
</dbReference>
<dbReference type="CDD" id="cd13659">
    <property type="entry name" value="PBP2_PotF"/>
    <property type="match status" value="1"/>
</dbReference>